<dbReference type="EMBL" id="BDQF01000014">
    <property type="protein sequence ID" value="GAW82837.1"/>
    <property type="molecule type" value="Genomic_DNA"/>
</dbReference>
<dbReference type="OMA" id="CFFISNE"/>
<name>A0A1Y1JNL8_PLAGO</name>
<reference evidence="2" key="1">
    <citation type="submission" date="2017-04" db="EMBL/GenBank/DDBJ databases">
        <title>Plasmodium gonderi genome.</title>
        <authorList>
            <person name="Arisue N."/>
            <person name="Honma H."/>
            <person name="Kawai S."/>
            <person name="Tougan T."/>
            <person name="Tanabe K."/>
            <person name="Horii T."/>
        </authorList>
    </citation>
    <scope>NUCLEOTIDE SEQUENCE [LARGE SCALE GENOMIC DNA]</scope>
    <source>
        <strain evidence="2">ATCC 30045</strain>
    </source>
</reference>
<keyword evidence="2" id="KW-1185">Reference proteome</keyword>
<gene>
    <name evidence="1" type="ORF">PGO_131090</name>
</gene>
<dbReference type="AlphaFoldDB" id="A0A1Y1JNL8"/>
<organism evidence="1 2">
    <name type="scientific">Plasmodium gonderi</name>
    <dbReference type="NCBI Taxonomy" id="77519"/>
    <lineage>
        <taxon>Eukaryota</taxon>
        <taxon>Sar</taxon>
        <taxon>Alveolata</taxon>
        <taxon>Apicomplexa</taxon>
        <taxon>Aconoidasida</taxon>
        <taxon>Haemosporida</taxon>
        <taxon>Plasmodiidae</taxon>
        <taxon>Plasmodium</taxon>
        <taxon>Plasmodium (Plasmodium)</taxon>
    </lineage>
</organism>
<sequence>MHVNQVDAGIAPIAETYFKSKNKNIKNVQRHYVSKEYTELVKNVPVQKELRSEKYNIYNDYPNCEKKYKKQKKIYQKVNEADTQLAAEPNVNEKKSWERQSNWIEHYNLMSGTDTGLSSNGSIADMYETNYDYFSKRKCSMSEISLESSHSRQKLKLDSIRNNQNDDFEKDKKVYMLPKVYGIRPFNVERFRNGNILTNHPNSNKNKKLQMKYMSNGVYQEGSNSNIPITNSVMNFNPLVCVNSRNSYYTSFNRYNCNENQHSYNRSNNSGNYSFHYDHPPCEFHDKCFHTADKVNKNSHYLYSTNKSILKYQNYLKDVCLSNKHYMEEELRKKCCHYFLPLRRPYYQENYQSGNDDPRFIARKRVTHRRGTHNSDVNSYDDYIAHSKSVSNGDSPEQDNIRTHQNGVKYKTCSYNLKKRRSKGNEYYRRKNTLNNGTLYLSKKKKFSQLLKNLKLLGYALFFCFFISNQNKSTKEKQTSICARKNMKK</sequence>
<comment type="caution">
    <text evidence="1">The sequence shown here is derived from an EMBL/GenBank/DDBJ whole genome shotgun (WGS) entry which is preliminary data.</text>
</comment>
<protein>
    <submittedName>
        <fullName evidence="1">Uncharacterized protein</fullName>
    </submittedName>
</protein>
<evidence type="ECO:0000313" key="2">
    <source>
        <dbReference type="Proteomes" id="UP000195521"/>
    </source>
</evidence>
<accession>A0A1Y1JNL8</accession>
<dbReference type="GeneID" id="39749575"/>
<dbReference type="RefSeq" id="XP_028545426.1">
    <property type="nucleotide sequence ID" value="XM_028689625.1"/>
</dbReference>
<evidence type="ECO:0000313" key="1">
    <source>
        <dbReference type="EMBL" id="GAW82837.1"/>
    </source>
</evidence>
<dbReference type="Proteomes" id="UP000195521">
    <property type="component" value="Unassembled WGS sequence"/>
</dbReference>
<proteinExistence type="predicted"/>
<dbReference type="OrthoDB" id="372941at2759"/>